<evidence type="ECO:0000256" key="1">
    <source>
        <dbReference type="SAM" id="SignalP"/>
    </source>
</evidence>
<feature type="chain" id="PRO_5038738128" evidence="1">
    <location>
        <begin position="25"/>
        <end position="193"/>
    </location>
</feature>
<keyword evidence="1" id="KW-0732">Signal</keyword>
<dbReference type="Pfam" id="PF04264">
    <property type="entry name" value="YceI"/>
    <property type="match status" value="1"/>
</dbReference>
<evidence type="ECO:0000313" key="3">
    <source>
        <dbReference type="EMBL" id="NHO65485.1"/>
    </source>
</evidence>
<feature type="domain" description="Lipid/polyisoprenoid-binding YceI-like" evidence="2">
    <location>
        <begin position="26"/>
        <end position="191"/>
    </location>
</feature>
<keyword evidence="4" id="KW-1185">Reference proteome</keyword>
<accession>A0A9E5JV67</accession>
<dbReference type="InterPro" id="IPR007372">
    <property type="entry name" value="Lipid/polyisoprenoid-bd_YceI"/>
</dbReference>
<feature type="signal peptide" evidence="1">
    <location>
        <begin position="1"/>
        <end position="24"/>
    </location>
</feature>
<gene>
    <name evidence="3" type="ORF">G8770_08040</name>
</gene>
<sequence>MKPLRFFAPILMAAALTTPLHTQAADYKIDSKGAHASINFQIPHLGYSILVGRFNKFEGKFTYDLNNVEASEIEVLVDTTSIDSNHAERDKHLRSDDYLDTKKFGTAKFVSTKVIDRGDNQLLVEGNLTLHGVTKPITIEAYKVGEGPDPWMGYRAGFSGKTTLKLQDFGIPDKLGPASSRVTLDLHIEGIRQ</sequence>
<evidence type="ECO:0000259" key="2">
    <source>
        <dbReference type="SMART" id="SM00867"/>
    </source>
</evidence>
<dbReference type="RefSeq" id="WP_167184463.1">
    <property type="nucleotide sequence ID" value="NZ_JAAONZ010000004.1"/>
</dbReference>
<organism evidence="3 4">
    <name type="scientific">Pseudomaricurvus hydrocarbonicus</name>
    <dbReference type="NCBI Taxonomy" id="1470433"/>
    <lineage>
        <taxon>Bacteria</taxon>
        <taxon>Pseudomonadati</taxon>
        <taxon>Pseudomonadota</taxon>
        <taxon>Gammaproteobacteria</taxon>
        <taxon>Cellvibrionales</taxon>
        <taxon>Cellvibrionaceae</taxon>
        <taxon>Pseudomaricurvus</taxon>
    </lineage>
</organism>
<dbReference type="SMART" id="SM00867">
    <property type="entry name" value="YceI"/>
    <property type="match status" value="1"/>
</dbReference>
<dbReference type="NCBIfam" id="NF002994">
    <property type="entry name" value="PRK03757.1"/>
    <property type="match status" value="1"/>
</dbReference>
<proteinExistence type="predicted"/>
<dbReference type="PANTHER" id="PTHR34406">
    <property type="entry name" value="PROTEIN YCEI"/>
    <property type="match status" value="1"/>
</dbReference>
<evidence type="ECO:0000313" key="4">
    <source>
        <dbReference type="Proteomes" id="UP000787472"/>
    </source>
</evidence>
<dbReference type="AlphaFoldDB" id="A0A9E5JV67"/>
<comment type="caution">
    <text evidence="3">The sequence shown here is derived from an EMBL/GenBank/DDBJ whole genome shotgun (WGS) entry which is preliminary data.</text>
</comment>
<dbReference type="Proteomes" id="UP000787472">
    <property type="component" value="Unassembled WGS sequence"/>
</dbReference>
<dbReference type="EMBL" id="JAAONZ010000004">
    <property type="protein sequence ID" value="NHO65485.1"/>
    <property type="molecule type" value="Genomic_DNA"/>
</dbReference>
<dbReference type="InterPro" id="IPR036761">
    <property type="entry name" value="TTHA0802/YceI-like_sf"/>
</dbReference>
<protein>
    <submittedName>
        <fullName evidence="3">YceI family protein</fullName>
    </submittedName>
</protein>
<reference evidence="3" key="1">
    <citation type="submission" date="2020-03" db="EMBL/GenBank/DDBJ databases">
        <authorList>
            <person name="Guo F."/>
        </authorList>
    </citation>
    <scope>NUCLEOTIDE SEQUENCE</scope>
    <source>
        <strain evidence="3">JCM 30134</strain>
    </source>
</reference>
<dbReference type="Gene3D" id="2.40.128.110">
    <property type="entry name" value="Lipid/polyisoprenoid-binding, YceI-like"/>
    <property type="match status" value="1"/>
</dbReference>
<name>A0A9E5JV67_9GAMM</name>
<dbReference type="SUPFAM" id="SSF101874">
    <property type="entry name" value="YceI-like"/>
    <property type="match status" value="1"/>
</dbReference>
<dbReference type="PANTHER" id="PTHR34406:SF1">
    <property type="entry name" value="PROTEIN YCEI"/>
    <property type="match status" value="1"/>
</dbReference>